<evidence type="ECO:0000313" key="2">
    <source>
        <dbReference type="Proteomes" id="UP000284277"/>
    </source>
</evidence>
<protein>
    <recommendedName>
        <fullName evidence="3">C_GCAxxG_C_C family protein</fullName>
    </recommendedName>
</protein>
<keyword evidence="2" id="KW-1185">Reference proteome</keyword>
<accession>A0A419T7F8</accession>
<dbReference type="AlphaFoldDB" id="A0A419T7F8"/>
<dbReference type="Proteomes" id="UP000284277">
    <property type="component" value="Unassembled WGS sequence"/>
</dbReference>
<dbReference type="OrthoDB" id="9791535at2"/>
<evidence type="ECO:0000313" key="1">
    <source>
        <dbReference type="EMBL" id="RKD33343.1"/>
    </source>
</evidence>
<proteinExistence type="predicted"/>
<comment type="caution">
    <text evidence="1">The sequence shown here is derived from an EMBL/GenBank/DDBJ whole genome shotgun (WGS) entry which is preliminary data.</text>
</comment>
<dbReference type="Pfam" id="PF09719">
    <property type="entry name" value="C_GCAxxG_C_C"/>
    <property type="match status" value="1"/>
</dbReference>
<name>A0A419T7F8_9FIRM</name>
<reference evidence="1 2" key="1">
    <citation type="submission" date="2016-08" db="EMBL/GenBank/DDBJ databases">
        <title>A new outlook on sporulation: Clostridium algidixylanolyticum.</title>
        <authorList>
            <person name="Poppleton D.I."/>
            <person name="Gribaldo S."/>
        </authorList>
    </citation>
    <scope>NUCLEOTIDE SEQUENCE [LARGE SCALE GENOMIC DNA]</scope>
    <source>
        <strain evidence="1 2">SPL73</strain>
    </source>
</reference>
<dbReference type="InterPro" id="IPR010181">
    <property type="entry name" value="CGCAxxGCC_motif"/>
</dbReference>
<sequence>MSDTTRERIEEALKKHDKGYNCAQAVSCVFCDKVGINEAIMFRFTEGMGLGMGGMEGTCGAIGAASILSGLKNSSAHLESPDSKKLSYEMSSQCLSNFKNQNGSVICKDLKGAETGTVLRSCNDCIADSVRIIDETLF</sequence>
<dbReference type="EMBL" id="MCIA01000007">
    <property type="protein sequence ID" value="RKD33343.1"/>
    <property type="molecule type" value="Genomic_DNA"/>
</dbReference>
<gene>
    <name evidence="1" type="ORF">BET01_15100</name>
</gene>
<evidence type="ECO:0008006" key="3">
    <source>
        <dbReference type="Google" id="ProtNLM"/>
    </source>
</evidence>
<organism evidence="1 2">
    <name type="scientific">Lacrimispora algidixylanolytica</name>
    <dbReference type="NCBI Taxonomy" id="94868"/>
    <lineage>
        <taxon>Bacteria</taxon>
        <taxon>Bacillati</taxon>
        <taxon>Bacillota</taxon>
        <taxon>Clostridia</taxon>
        <taxon>Lachnospirales</taxon>
        <taxon>Lachnospiraceae</taxon>
        <taxon>Lacrimispora</taxon>
    </lineage>
</organism>
<dbReference type="RefSeq" id="WP_120195940.1">
    <property type="nucleotide sequence ID" value="NZ_MCIA01000007.1"/>
</dbReference>